<feature type="chain" id="PRO_5004343487" description="Terpene synthase metal-binding domain-containing protein" evidence="6">
    <location>
        <begin position="24"/>
        <end position="334"/>
    </location>
</feature>
<dbReference type="InterPro" id="IPR008930">
    <property type="entry name" value="Terpenoid_cyclase/PrenylTrfase"/>
</dbReference>
<sequence>MDTNKCITSVVGLLLVLMRETMELNGRGARSWLKMKKRSWLKMKKREDGDVFKRFQRKDGTFKECLVVDAKGMLSLYEAAHLETQTEKILEEALRFTPGQLNLPPHISRLIKISLYIPQRYNNKTIFAKRYISFYEQEEDHDKMLLQWWKEQDLAAKLPPYFRDRMVECYFFTFEVQPQFSHERVLAAKFFMLYTIVDETCDRFAFFPETKILVECMERLVPDSVDSLPDYMKPIFKFTLNVFEEPELVRAIARNTRLLNDMTGCEDDMNRGDEANVNEEFLKIAKKMPIHILHRAINCGSMSIITYRDGDGYTNPIGRFKHHMTSLFVDLMPL</sequence>
<feature type="domain" description="Terpene synthase N-terminal" evidence="7">
    <location>
        <begin position="50"/>
        <end position="101"/>
    </location>
</feature>
<name>R0ICB5_9BRAS</name>
<dbReference type="Gene3D" id="1.10.600.10">
    <property type="entry name" value="Farnesyl Diphosphate Synthase"/>
    <property type="match status" value="2"/>
</dbReference>
<evidence type="ECO:0000313" key="10">
    <source>
        <dbReference type="Proteomes" id="UP000029121"/>
    </source>
</evidence>
<evidence type="ECO:0000259" key="7">
    <source>
        <dbReference type="Pfam" id="PF01397"/>
    </source>
</evidence>
<keyword evidence="2" id="KW-0460">Magnesium</keyword>
<dbReference type="GO" id="GO:0010333">
    <property type="term" value="F:terpene synthase activity"/>
    <property type="evidence" value="ECO:0007669"/>
    <property type="project" value="InterPro"/>
</dbReference>
<evidence type="ECO:0000256" key="6">
    <source>
        <dbReference type="SAM" id="SignalP"/>
    </source>
</evidence>
<dbReference type="PANTHER" id="PTHR31225:SF242">
    <property type="entry name" value="TERPENOID SYNTHASE 9"/>
    <property type="match status" value="1"/>
</dbReference>
<dbReference type="PANTHER" id="PTHR31225">
    <property type="entry name" value="OS04G0344100 PROTEIN-RELATED"/>
    <property type="match status" value="1"/>
</dbReference>
<dbReference type="SUPFAM" id="SSF48576">
    <property type="entry name" value="Terpenoid synthases"/>
    <property type="match status" value="1"/>
</dbReference>
<reference evidence="10" key="1">
    <citation type="journal article" date="2013" name="Nat. Genet.">
        <title>The Capsella rubella genome and the genomic consequences of rapid mating system evolution.</title>
        <authorList>
            <person name="Slotte T."/>
            <person name="Hazzouri K.M."/>
            <person name="Agren J.A."/>
            <person name="Koenig D."/>
            <person name="Maumus F."/>
            <person name="Guo Y.L."/>
            <person name="Steige K."/>
            <person name="Platts A.E."/>
            <person name="Escobar J.S."/>
            <person name="Newman L.K."/>
            <person name="Wang W."/>
            <person name="Mandakova T."/>
            <person name="Vello E."/>
            <person name="Smith L.M."/>
            <person name="Henz S.R."/>
            <person name="Steffen J."/>
            <person name="Takuno S."/>
            <person name="Brandvain Y."/>
            <person name="Coop G."/>
            <person name="Andolfatto P."/>
            <person name="Hu T.T."/>
            <person name="Blanchette M."/>
            <person name="Clark R.M."/>
            <person name="Quesneville H."/>
            <person name="Nordborg M."/>
            <person name="Gaut B.S."/>
            <person name="Lysak M.A."/>
            <person name="Jenkins J."/>
            <person name="Grimwood J."/>
            <person name="Chapman J."/>
            <person name="Prochnik S."/>
            <person name="Shu S."/>
            <person name="Rokhsar D."/>
            <person name="Schmutz J."/>
            <person name="Weigel D."/>
            <person name="Wright S.I."/>
        </authorList>
    </citation>
    <scope>NUCLEOTIDE SEQUENCE [LARGE SCALE GENOMIC DNA]</scope>
    <source>
        <strain evidence="10">cv. Monte Gargano</strain>
    </source>
</reference>
<organism evidence="9 10">
    <name type="scientific">Capsella rubella</name>
    <dbReference type="NCBI Taxonomy" id="81985"/>
    <lineage>
        <taxon>Eukaryota</taxon>
        <taxon>Viridiplantae</taxon>
        <taxon>Streptophyta</taxon>
        <taxon>Embryophyta</taxon>
        <taxon>Tracheophyta</taxon>
        <taxon>Spermatophyta</taxon>
        <taxon>Magnoliopsida</taxon>
        <taxon>eudicotyledons</taxon>
        <taxon>Gunneridae</taxon>
        <taxon>Pentapetalae</taxon>
        <taxon>rosids</taxon>
        <taxon>malvids</taxon>
        <taxon>Brassicales</taxon>
        <taxon>Brassicaceae</taxon>
        <taxon>Camelineae</taxon>
        <taxon>Capsella</taxon>
    </lineage>
</organism>
<dbReference type="InterPro" id="IPR001906">
    <property type="entry name" value="Terpene_synth_N"/>
</dbReference>
<keyword evidence="10" id="KW-1185">Reference proteome</keyword>
<feature type="signal peptide" evidence="6">
    <location>
        <begin position="1"/>
        <end position="23"/>
    </location>
</feature>
<gene>
    <name evidence="9" type="ORF">CARUB_v10021803mg</name>
</gene>
<evidence type="ECO:0000256" key="3">
    <source>
        <dbReference type="ARBA" id="ARBA00023211"/>
    </source>
</evidence>
<dbReference type="AlphaFoldDB" id="R0ICB5"/>
<dbReference type="Proteomes" id="UP000029121">
    <property type="component" value="Unassembled WGS sequence"/>
</dbReference>
<evidence type="ECO:0000256" key="2">
    <source>
        <dbReference type="ARBA" id="ARBA00022842"/>
    </source>
</evidence>
<evidence type="ECO:0000256" key="1">
    <source>
        <dbReference type="ARBA" id="ARBA00022723"/>
    </source>
</evidence>
<evidence type="ECO:0000256" key="5">
    <source>
        <dbReference type="ARBA" id="ARBA00038405"/>
    </source>
</evidence>
<dbReference type="Gene3D" id="1.50.10.130">
    <property type="entry name" value="Terpene synthase, N-terminal domain"/>
    <property type="match status" value="1"/>
</dbReference>
<evidence type="ECO:0008006" key="11">
    <source>
        <dbReference type="Google" id="ProtNLM"/>
    </source>
</evidence>
<evidence type="ECO:0000313" key="9">
    <source>
        <dbReference type="EMBL" id="EOA34288.1"/>
    </source>
</evidence>
<keyword evidence="3" id="KW-0464">Manganese</keyword>
<dbReference type="Pfam" id="PF01397">
    <property type="entry name" value="Terpene_synth"/>
    <property type="match status" value="1"/>
</dbReference>
<dbReference type="STRING" id="81985.R0ICB5"/>
<protein>
    <recommendedName>
        <fullName evidence="11">Terpene synthase metal-binding domain-containing protein</fullName>
    </recommendedName>
</protein>
<evidence type="ECO:0000256" key="4">
    <source>
        <dbReference type="ARBA" id="ARBA00023239"/>
    </source>
</evidence>
<dbReference type="InterPro" id="IPR050148">
    <property type="entry name" value="Terpene_synthase-like"/>
</dbReference>
<dbReference type="EMBL" id="KB870806">
    <property type="protein sequence ID" value="EOA34288.1"/>
    <property type="molecule type" value="Genomic_DNA"/>
</dbReference>
<comment type="similarity">
    <text evidence="5">Belongs to the terpene synthase family. Tpsa subfamily.</text>
</comment>
<accession>R0ICB5</accession>
<proteinExistence type="inferred from homology"/>
<feature type="domain" description="Terpene synthase metal-binding" evidence="8">
    <location>
        <begin position="150"/>
        <end position="245"/>
    </location>
</feature>
<dbReference type="Pfam" id="PF03936">
    <property type="entry name" value="Terpene_synth_C"/>
    <property type="match status" value="1"/>
</dbReference>
<evidence type="ECO:0000259" key="8">
    <source>
        <dbReference type="Pfam" id="PF03936"/>
    </source>
</evidence>
<dbReference type="InterPro" id="IPR036965">
    <property type="entry name" value="Terpene_synth_N_sf"/>
</dbReference>
<keyword evidence="4" id="KW-0456">Lyase</keyword>
<dbReference type="InterPro" id="IPR008949">
    <property type="entry name" value="Isoprenoid_synthase_dom_sf"/>
</dbReference>
<keyword evidence="6" id="KW-0732">Signal</keyword>
<dbReference type="GO" id="GO:0000287">
    <property type="term" value="F:magnesium ion binding"/>
    <property type="evidence" value="ECO:0007669"/>
    <property type="project" value="InterPro"/>
</dbReference>
<dbReference type="GO" id="GO:0016114">
    <property type="term" value="P:terpenoid biosynthetic process"/>
    <property type="evidence" value="ECO:0007669"/>
    <property type="project" value="InterPro"/>
</dbReference>
<dbReference type="eggNOG" id="ENOG502QUCN">
    <property type="taxonomic scope" value="Eukaryota"/>
</dbReference>
<dbReference type="SUPFAM" id="SSF48239">
    <property type="entry name" value="Terpenoid cyclases/Protein prenyltransferases"/>
    <property type="match status" value="1"/>
</dbReference>
<dbReference type="InterPro" id="IPR005630">
    <property type="entry name" value="Terpene_synthase_metal-bd"/>
</dbReference>
<keyword evidence="1" id="KW-0479">Metal-binding</keyword>